<evidence type="ECO:0000313" key="2">
    <source>
        <dbReference type="EMBL" id="TYK22893.1"/>
    </source>
</evidence>
<feature type="compositionally biased region" description="Polar residues" evidence="1">
    <location>
        <begin position="1"/>
        <end position="10"/>
    </location>
</feature>
<dbReference type="AlphaFoldDB" id="A0A5D3DH55"/>
<feature type="region of interest" description="Disordered" evidence="1">
    <location>
        <begin position="1"/>
        <end position="30"/>
    </location>
</feature>
<comment type="caution">
    <text evidence="2">The sequence shown here is derived from an EMBL/GenBank/DDBJ whole genome shotgun (WGS) entry which is preliminary data.</text>
</comment>
<evidence type="ECO:0000256" key="1">
    <source>
        <dbReference type="SAM" id="MobiDB-lite"/>
    </source>
</evidence>
<dbReference type="EMBL" id="SSTD01004767">
    <property type="protein sequence ID" value="TYK22893.1"/>
    <property type="molecule type" value="Genomic_DNA"/>
</dbReference>
<name>A0A5D3DH55_CUCMM</name>
<accession>A0A5D3DH55</accession>
<reference evidence="2 3" key="1">
    <citation type="submission" date="2019-08" db="EMBL/GenBank/DDBJ databases">
        <title>Draft genome sequences of two oriental melons (Cucumis melo L. var makuwa).</title>
        <authorList>
            <person name="Kwon S.-Y."/>
        </authorList>
    </citation>
    <scope>NUCLEOTIDE SEQUENCE [LARGE SCALE GENOMIC DNA]</scope>
    <source>
        <strain evidence="3">cv. Chang Bougi</strain>
        <tissue evidence="2">Leaf</tissue>
    </source>
</reference>
<dbReference type="Proteomes" id="UP000321947">
    <property type="component" value="Unassembled WGS sequence"/>
</dbReference>
<proteinExistence type="predicted"/>
<organism evidence="2 3">
    <name type="scientific">Cucumis melo var. makuwa</name>
    <name type="common">Oriental melon</name>
    <dbReference type="NCBI Taxonomy" id="1194695"/>
    <lineage>
        <taxon>Eukaryota</taxon>
        <taxon>Viridiplantae</taxon>
        <taxon>Streptophyta</taxon>
        <taxon>Embryophyta</taxon>
        <taxon>Tracheophyta</taxon>
        <taxon>Spermatophyta</taxon>
        <taxon>Magnoliopsida</taxon>
        <taxon>eudicotyledons</taxon>
        <taxon>Gunneridae</taxon>
        <taxon>Pentapetalae</taxon>
        <taxon>rosids</taxon>
        <taxon>fabids</taxon>
        <taxon>Cucurbitales</taxon>
        <taxon>Cucurbitaceae</taxon>
        <taxon>Benincaseae</taxon>
        <taxon>Cucumis</taxon>
    </lineage>
</organism>
<gene>
    <name evidence="2" type="ORF">E5676_scaffold334G00320</name>
</gene>
<evidence type="ECO:0000313" key="3">
    <source>
        <dbReference type="Proteomes" id="UP000321947"/>
    </source>
</evidence>
<sequence>MISEGNTSKALSDISKRPNTHSRSREIQSSEDMPPFKFQRIFGNKSPSHQKGPAAWKAHLFLLLGLSNQISRVVPAWVSFEITTYLGLCGPTGRQSSMDIDMTRVTRWDPCIPIVLGASPGHRRPDFRSYGSACCTCSRTCQRLGTIYRTLLGSKQAPSGTSSGSLTEYFILTLFMSCFSGRGRGKGKGKLASDQK</sequence>
<protein>
    <submittedName>
        <fullName evidence="2">Ty3-gypsy retrotransposon protein</fullName>
    </submittedName>
</protein>